<dbReference type="EMBL" id="JACHJQ010000006">
    <property type="protein sequence ID" value="MBB4909965.1"/>
    <property type="molecule type" value="Genomic_DNA"/>
</dbReference>
<gene>
    <name evidence="2" type="ORF">FHR82_006223</name>
</gene>
<accession>A0A7W7QAA8</accession>
<dbReference type="RefSeq" id="WP_184814005.1">
    <property type="nucleotide sequence ID" value="NZ_JACHJQ010000006.1"/>
</dbReference>
<evidence type="ECO:0000313" key="3">
    <source>
        <dbReference type="Proteomes" id="UP000520767"/>
    </source>
</evidence>
<dbReference type="Proteomes" id="UP000520767">
    <property type="component" value="Unassembled WGS sequence"/>
</dbReference>
<dbReference type="AlphaFoldDB" id="A0A7W7QAA8"/>
<comment type="caution">
    <text evidence="2">The sequence shown here is derived from an EMBL/GenBank/DDBJ whole genome shotgun (WGS) entry which is preliminary data.</text>
</comment>
<evidence type="ECO:0000313" key="2">
    <source>
        <dbReference type="EMBL" id="MBB4909965.1"/>
    </source>
</evidence>
<feature type="signal peptide" evidence="1">
    <location>
        <begin position="1"/>
        <end position="21"/>
    </location>
</feature>
<keyword evidence="3" id="KW-1185">Reference proteome</keyword>
<protein>
    <submittedName>
        <fullName evidence="2">Uncharacterized protein</fullName>
    </submittedName>
</protein>
<reference evidence="2 3" key="1">
    <citation type="submission" date="2020-08" db="EMBL/GenBank/DDBJ databases">
        <title>Genomic Encyclopedia of Type Strains, Phase III (KMG-III): the genomes of soil and plant-associated and newly described type strains.</title>
        <authorList>
            <person name="Whitman W."/>
        </authorList>
    </citation>
    <scope>NUCLEOTIDE SEQUENCE [LARGE SCALE GENOMIC DNA]</scope>
    <source>
        <strain evidence="2 3">CECT 8960</strain>
    </source>
</reference>
<keyword evidence="1" id="KW-0732">Signal</keyword>
<evidence type="ECO:0000256" key="1">
    <source>
        <dbReference type="SAM" id="SignalP"/>
    </source>
</evidence>
<proteinExistence type="predicted"/>
<feature type="chain" id="PRO_5039437768" evidence="1">
    <location>
        <begin position="22"/>
        <end position="324"/>
    </location>
</feature>
<name>A0A7W7QAA8_9PSEU</name>
<sequence>MRRSLSCAAVLSVFGALVAPAAAVVAVCTPAALPGIPGVTLYEVTGTDYAGTYVARGADADGQAGVIWQDGEPAILPNDFVPYDMNRSGVMSGNVPVADLISDYQRAALMTADGTITYLSTAYSVAAAGLNENGDSVGWLHPEHPVIHFAAVWPAGSTSFEVLDPYWYIPLDVDDQGYAIGEPQDPAQPQRIWRLDGTVVWNYGPYPPSGSSIDLADIDDGTVAAKRTRPDGRFEVVLIDAATGAVTALPGSASGTPLEIENGVVVGKGPQGATMWRSTGATVLPAPAGLTTREATAVNGDGTEVAGISTTASGDAVATVWRCV</sequence>
<organism evidence="2 3">
    <name type="scientific">Actinophytocola algeriensis</name>
    <dbReference type="NCBI Taxonomy" id="1768010"/>
    <lineage>
        <taxon>Bacteria</taxon>
        <taxon>Bacillati</taxon>
        <taxon>Actinomycetota</taxon>
        <taxon>Actinomycetes</taxon>
        <taxon>Pseudonocardiales</taxon>
        <taxon>Pseudonocardiaceae</taxon>
    </lineage>
</organism>